<name>A0A371R1B6_9CREN</name>
<evidence type="ECO:0000313" key="3">
    <source>
        <dbReference type="Proteomes" id="UP000256877"/>
    </source>
</evidence>
<gene>
    <name evidence="1" type="ORF">CGL51_12140</name>
    <name evidence="2" type="ORF">CGL52_09750</name>
</gene>
<comment type="caution">
    <text evidence="2">The sequence shown here is derived from an EMBL/GenBank/DDBJ whole genome shotgun (WGS) entry which is preliminary data.</text>
</comment>
<reference evidence="3 4" key="1">
    <citation type="submission" date="2017-07" db="EMBL/GenBank/DDBJ databases">
        <title>Draft genome sequence of aerobic hyperthermophilic archaea, Pyrobaculum aerophilum YKB31 and YKB32.</title>
        <authorList>
            <person name="Mochizuki T."/>
            <person name="Berliner A.J."/>
            <person name="Yoshida-Takashima Y."/>
            <person name="Takaki Y."/>
            <person name="Nunoura T."/>
            <person name="Takai K."/>
        </authorList>
    </citation>
    <scope>NUCLEOTIDE SEQUENCE [LARGE SCALE GENOMIC DNA]</scope>
    <source>
        <strain evidence="1 4">YKB31</strain>
        <strain evidence="2 3">YKB32</strain>
    </source>
</reference>
<dbReference type="EMBL" id="NMUF01000029">
    <property type="protein sequence ID" value="RFA97240.1"/>
    <property type="molecule type" value="Genomic_DNA"/>
</dbReference>
<evidence type="ECO:0000313" key="2">
    <source>
        <dbReference type="EMBL" id="RFA97240.1"/>
    </source>
</evidence>
<dbReference type="Proteomes" id="UP000256877">
    <property type="component" value="Unassembled WGS sequence"/>
</dbReference>
<dbReference type="AlphaFoldDB" id="A0A371R1B6"/>
<accession>A0A371R1B6</accession>
<organism evidence="2 3">
    <name type="scientific">Pyrobaculum aerophilum</name>
    <dbReference type="NCBI Taxonomy" id="13773"/>
    <lineage>
        <taxon>Archaea</taxon>
        <taxon>Thermoproteota</taxon>
        <taxon>Thermoprotei</taxon>
        <taxon>Thermoproteales</taxon>
        <taxon>Thermoproteaceae</taxon>
        <taxon>Pyrobaculum</taxon>
    </lineage>
</organism>
<proteinExistence type="predicted"/>
<evidence type="ECO:0000313" key="4">
    <source>
        <dbReference type="Proteomes" id="UP000257123"/>
    </source>
</evidence>
<dbReference type="EMBL" id="NMUE01000054">
    <property type="protein sequence ID" value="RFA93819.1"/>
    <property type="molecule type" value="Genomic_DNA"/>
</dbReference>
<dbReference type="Proteomes" id="UP000257123">
    <property type="component" value="Unassembled WGS sequence"/>
</dbReference>
<protein>
    <submittedName>
        <fullName evidence="2">Uncharacterized protein</fullName>
    </submittedName>
</protein>
<sequence>MGLRHSGTSVEEYDNVWDVMGGIRLWHYLDSWLGQTAYVVAAGLAVPHGYYLGWYDIMQLNASAYVSSFSGVYWHGPDGVYTAEYKCAGKYESYLDFCGVVFHKLSSSTSGRLVYFTPVMNVTTLWSSGVNFLDVGQSAWVGGVRISVVWRNSTHAKIVSGYPTLDQIIGANATFVVGARAATIDSVAAVYARSALSPTATRTRNSYFLQPLFAYLDDESFMAQVRLYYDSSIKNLTALYVPYPGVVVSVGGPFANRLTYALNPPNRPGAGGLPFYFDTSAGGIKDARTGAVWTSNAAVVAAVVNGSRVYLLVWGIGGEDTRRAAQWLAECAPPPARAVVIDTASFRVLASWPSGFEGPSYCPGRTYAAAAVVGAGAASIDAVGAAMAVGGLGVLDSEANSTQLPPLVFSVGGPLANRFTAVFNPVGRVGYGGLPFYYDPSVGGIRDGRTGAVLCVSSCFLVAKLQWGRRAVVLAWGLSGDDTRAAAAYVHYHGGELLEEFGNVAVVVRWSWRYYQSYKIGIDFYTIAKWP</sequence>
<evidence type="ECO:0000313" key="1">
    <source>
        <dbReference type="EMBL" id="RFA93819.1"/>
    </source>
</evidence>